<feature type="domain" description="EGF-like" evidence="1">
    <location>
        <begin position="847"/>
        <end position="879"/>
    </location>
</feature>
<dbReference type="Proteomes" id="UP001196413">
    <property type="component" value="Unassembled WGS sequence"/>
</dbReference>
<dbReference type="InterPro" id="IPR006150">
    <property type="entry name" value="Cys_repeat_1"/>
</dbReference>
<protein>
    <recommendedName>
        <fullName evidence="1">EGF-like domain-containing protein</fullName>
    </recommendedName>
</protein>
<organism evidence="2 3">
    <name type="scientific">Parelaphostrongylus tenuis</name>
    <name type="common">Meningeal worm</name>
    <dbReference type="NCBI Taxonomy" id="148309"/>
    <lineage>
        <taxon>Eukaryota</taxon>
        <taxon>Metazoa</taxon>
        <taxon>Ecdysozoa</taxon>
        <taxon>Nematoda</taxon>
        <taxon>Chromadorea</taxon>
        <taxon>Rhabditida</taxon>
        <taxon>Rhabditina</taxon>
        <taxon>Rhabditomorpha</taxon>
        <taxon>Strongyloidea</taxon>
        <taxon>Metastrongylidae</taxon>
        <taxon>Parelaphostrongylus</taxon>
    </lineage>
</organism>
<evidence type="ECO:0000313" key="3">
    <source>
        <dbReference type="Proteomes" id="UP001196413"/>
    </source>
</evidence>
<sequence>MALIFQDGSCTSLTGSFKNINSQCAAGDRCSGGSTCRGHVCQCVDGSFEYHDRCRQSPGSRCTYGQTCDGGSICEFGLCRCPVGNFINGGKCVVSTSAPGKSCQHGQKCLHGSVCRFGMCMCVAKYTASNGRCVRRESILSLKSVDAAASIQVGAVKGPGLRCHDKDLCSGGSHCRDGFCVCNDSEVIINEQCVSSHEQANEVIGKILIAAPGQPCDARTNCTGASKCMNRTCTCVEGVIDDTGTCSEEKKAHSTTAAASKISNDSLQPGTICTLTIECPYRTECLRSVCRCKKGETIVDNTCRKAIHQVLPGGKCDPRKGYDCVGESQCFYGICTCSKHLINNGRECVTMAEMVMVKPGIKCGAEQICSGGARCIDGVCQCPRDEVPDVNKKCVKTSQVYPVFNKFATLNERILPYSPHPILGFNPNPIAFTSILPNPMIREDKMKEFKPNEASLKASPRTPDHGKDQTIYGRICKNKQDCPANAFCFQQLCRCLIGYQAEENHCRLISKNCINSATSSKKPCSEIAYSGMACTSGEICSYNSYCNLVSGVCECPTGMATLNNQCLQAESSMGLSCVTSRNCHRSSYCDNGLCLCKVGYELLNNFCVPITGIPGGNMENGIASDIKKHKPQDVLPILGSSESYATSVLPLDLTTPPFYFSVRPELQINGQNSNSERLPSSSFPHNSFSLDSFVNFPIPFARGATTKSGDAVSEVIKAHPELKMLLPGNFCGSHSICIGNSVCQNRFCRCPSNTFAENGLCTIREQVSLGPRHNDERLTSQEDTGEDRQFASPLENCQNFEFCTGGAECSSVQGMGLICQCPMNTILLEEECVDTPINVNLSGIGESCENGEICLGGSKCVQNICACAEGRRDILGICVKTVRPGDDCSNGQICVDGSVCAASLKVCICPPGRSSIHGRCVEIENYLDLPRESGPGSVCGPHSICTNNSICSEGLCVCKAMFEISDGRCVSSALFKRPGEECFAEHICRAGSECRHHMCTCLNGQILIEGKCITVTSEVRKIPKKQECSADEDCTEHYHCVDRLCVCHGTFSHCLQMIFVGTDIPCSEDNQCAKHSSCNGNVCVCNEGFENFDGRCRPLDLKRRRNAITKVENQNDFEFTIVRNSGPGASCSDTKTCVMGSLCVNGYCVCDINSIPKNGVCTAIKGNLDTNERCSDEYRCRDGFICLLGRCVCHDDQFSCDGVYS</sequence>
<dbReference type="PANTHER" id="PTHR37157">
    <property type="entry name" value="PRION-LIKE-(Q/N-RICH) DOMAIN-BEARING PROTEIN 25"/>
    <property type="match status" value="1"/>
</dbReference>
<feature type="domain" description="EGF-like" evidence="1">
    <location>
        <begin position="1065"/>
        <end position="1097"/>
    </location>
</feature>
<feature type="domain" description="EGF-like" evidence="1">
    <location>
        <begin position="1130"/>
        <end position="1162"/>
    </location>
</feature>
<feature type="domain" description="EGF-like" evidence="1">
    <location>
        <begin position="796"/>
        <end position="833"/>
    </location>
</feature>
<feature type="domain" description="EGF-like" evidence="1">
    <location>
        <begin position="887"/>
        <end position="921"/>
    </location>
</feature>
<feature type="domain" description="EGF-like" evidence="1">
    <location>
        <begin position="533"/>
        <end position="567"/>
    </location>
</feature>
<feature type="domain" description="EGF-like" evidence="1">
    <location>
        <begin position="102"/>
        <end position="134"/>
    </location>
</feature>
<dbReference type="InterPro" id="IPR006149">
    <property type="entry name" value="EB_dom"/>
</dbReference>
<evidence type="ECO:0000313" key="2">
    <source>
        <dbReference type="EMBL" id="KAJ1366277.1"/>
    </source>
</evidence>
<dbReference type="Pfam" id="PF01683">
    <property type="entry name" value="EB"/>
    <property type="match status" value="10"/>
</dbReference>
<name>A0AAD5WDK2_PARTN</name>
<feature type="domain" description="EGF-like" evidence="1">
    <location>
        <begin position="938"/>
        <end position="970"/>
    </location>
</feature>
<feature type="domain" description="EGF-like" evidence="1">
    <location>
        <begin position="576"/>
        <end position="608"/>
    </location>
</feature>
<comment type="caution">
    <text evidence="2">The sequence shown here is derived from an EMBL/GenBank/DDBJ whole genome shotgun (WGS) entry which is preliminary data.</text>
</comment>
<dbReference type="EMBL" id="JAHQIW010005503">
    <property type="protein sequence ID" value="KAJ1366277.1"/>
    <property type="molecule type" value="Genomic_DNA"/>
</dbReference>
<dbReference type="SMART" id="SM00289">
    <property type="entry name" value="WR1"/>
    <property type="match status" value="15"/>
</dbReference>
<accession>A0AAD5WDK2</accession>
<feature type="domain" description="EGF-like" evidence="1">
    <location>
        <begin position="162"/>
        <end position="194"/>
    </location>
</feature>
<gene>
    <name evidence="2" type="ORF">KIN20_026893</name>
</gene>
<dbReference type="AlphaFoldDB" id="A0AAD5WDK2"/>
<feature type="domain" description="EGF-like" evidence="1">
    <location>
        <begin position="475"/>
        <end position="507"/>
    </location>
</feature>
<keyword evidence="3" id="KW-1185">Reference proteome</keyword>
<feature type="domain" description="EGF-like" evidence="1">
    <location>
        <begin position="23"/>
        <end position="55"/>
    </location>
</feature>
<reference evidence="2" key="1">
    <citation type="submission" date="2021-06" db="EMBL/GenBank/DDBJ databases">
        <title>Parelaphostrongylus tenuis whole genome reference sequence.</title>
        <authorList>
            <person name="Garwood T.J."/>
            <person name="Larsen P.A."/>
            <person name="Fountain-Jones N.M."/>
            <person name="Garbe J.R."/>
            <person name="Macchietto M.G."/>
            <person name="Kania S.A."/>
            <person name="Gerhold R.W."/>
            <person name="Richards J.E."/>
            <person name="Wolf T.M."/>
        </authorList>
    </citation>
    <scope>NUCLEOTIDE SEQUENCE</scope>
    <source>
        <strain evidence="2">MNPRO001-30</strain>
        <tissue evidence="2">Meninges</tissue>
    </source>
</reference>
<feature type="domain" description="EGF-like" evidence="1">
    <location>
        <begin position="362"/>
        <end position="395"/>
    </location>
</feature>
<feature type="domain" description="EGF-like" evidence="1">
    <location>
        <begin position="981"/>
        <end position="1013"/>
    </location>
</feature>
<dbReference type="InterPro" id="IPR000742">
    <property type="entry name" value="EGF"/>
</dbReference>
<dbReference type="SMART" id="SM00181">
    <property type="entry name" value="EGF"/>
    <property type="match status" value="15"/>
</dbReference>
<proteinExistence type="predicted"/>
<evidence type="ECO:0000259" key="1">
    <source>
        <dbReference type="SMART" id="SM00181"/>
    </source>
</evidence>
<feature type="domain" description="EGF-like" evidence="1">
    <location>
        <begin position="215"/>
        <end position="247"/>
    </location>
</feature>
<dbReference type="PANTHER" id="PTHR37157:SF3">
    <property type="entry name" value="EB DOMAIN-CONTAINING PROTEIN"/>
    <property type="match status" value="1"/>
</dbReference>